<dbReference type="EMBL" id="JARVLH010000001">
    <property type="protein sequence ID" value="MEX5284071.1"/>
    <property type="molecule type" value="Genomic_DNA"/>
</dbReference>
<protein>
    <submittedName>
        <fullName evidence="1">Alpha/beta hydrolase-fold protein</fullName>
    </submittedName>
</protein>
<evidence type="ECO:0000313" key="2">
    <source>
        <dbReference type="Proteomes" id="UP001559623"/>
    </source>
</evidence>
<comment type="caution">
    <text evidence="1">The sequence shown here is derived from an EMBL/GenBank/DDBJ whole genome shotgun (WGS) entry which is preliminary data.</text>
</comment>
<evidence type="ECO:0000313" key="1">
    <source>
        <dbReference type="EMBL" id="MEX5284071.1"/>
    </source>
</evidence>
<reference evidence="1 2" key="1">
    <citation type="submission" date="2023-04" db="EMBL/GenBank/DDBJ databases">
        <title>Genome Sequence of Selenomonas sputigena ATCC 33150.</title>
        <authorList>
            <person name="Miller D.P."/>
            <person name="Anvari S."/>
            <person name="Polson S.W."/>
            <person name="Macdonald M."/>
            <person name="Mcdowell J.V."/>
        </authorList>
    </citation>
    <scope>NUCLEOTIDE SEQUENCE [LARGE SCALE GENOMIC DNA]</scope>
    <source>
        <strain evidence="1 2">ATCC 33150</strain>
    </source>
</reference>
<dbReference type="GO" id="GO:0016787">
    <property type="term" value="F:hydrolase activity"/>
    <property type="evidence" value="ECO:0007669"/>
    <property type="project" value="UniProtKB-KW"/>
</dbReference>
<gene>
    <name evidence="1" type="ORF">QCO44_00210</name>
</gene>
<name>A0ABV3X1K0_9FIRM</name>
<proteinExistence type="predicted"/>
<sequence length="246" mass="28099">MEKREDRWFSERLQKEMTVRTYGAGGIPVLAFPPQRGLSDAYEGAGVVDALAPWIDGQLIRLVTVDTVDGESWFSRDDREWRANRQEAYYEYIVEEVLPYIRSQGGVQRLPLAVGCGFGATHATIVFLRRPEYFSGLVALAGSYDAKKFFGGWLNGQLYDNSPLDFLPNMANEHPYIALYNEKNIVFCTGQGHGLDEPRRSLARLCRVLEARGIDAWVDFWGEDVDYGWDWWTKQLVYFLPHVLGS</sequence>
<keyword evidence="2" id="KW-1185">Reference proteome</keyword>
<dbReference type="SUPFAM" id="SSF53474">
    <property type="entry name" value="alpha/beta-Hydrolases"/>
    <property type="match status" value="1"/>
</dbReference>
<keyword evidence="1" id="KW-0378">Hydrolase</keyword>
<dbReference type="InterPro" id="IPR000801">
    <property type="entry name" value="Esterase-like"/>
</dbReference>
<dbReference type="InterPro" id="IPR029058">
    <property type="entry name" value="AB_hydrolase_fold"/>
</dbReference>
<dbReference type="Gene3D" id="3.40.50.1820">
    <property type="entry name" value="alpha/beta hydrolase"/>
    <property type="match status" value="1"/>
</dbReference>
<accession>A0ABV3X1K0</accession>
<dbReference type="RefSeq" id="WP_368845808.1">
    <property type="nucleotide sequence ID" value="NZ_CP194411.1"/>
</dbReference>
<dbReference type="Proteomes" id="UP001559623">
    <property type="component" value="Unassembled WGS sequence"/>
</dbReference>
<dbReference type="Pfam" id="PF00756">
    <property type="entry name" value="Esterase"/>
    <property type="match status" value="1"/>
</dbReference>
<organism evidence="1 2">
    <name type="scientific">Selenomonas sputigena</name>
    <dbReference type="NCBI Taxonomy" id="69823"/>
    <lineage>
        <taxon>Bacteria</taxon>
        <taxon>Bacillati</taxon>
        <taxon>Bacillota</taxon>
        <taxon>Negativicutes</taxon>
        <taxon>Selenomonadales</taxon>
        <taxon>Selenomonadaceae</taxon>
        <taxon>Selenomonas</taxon>
    </lineage>
</organism>